<evidence type="ECO:0000313" key="1">
    <source>
        <dbReference type="EMBL" id="KAJ8685139.1"/>
    </source>
</evidence>
<keyword evidence="2" id="KW-1185">Reference proteome</keyword>
<comment type="caution">
    <text evidence="1">The sequence shown here is derived from an EMBL/GenBank/DDBJ whole genome shotgun (WGS) entry which is preliminary data.</text>
</comment>
<organism evidence="1 2">
    <name type="scientific">Eretmocerus hayati</name>
    <dbReference type="NCBI Taxonomy" id="131215"/>
    <lineage>
        <taxon>Eukaryota</taxon>
        <taxon>Metazoa</taxon>
        <taxon>Ecdysozoa</taxon>
        <taxon>Arthropoda</taxon>
        <taxon>Hexapoda</taxon>
        <taxon>Insecta</taxon>
        <taxon>Pterygota</taxon>
        <taxon>Neoptera</taxon>
        <taxon>Endopterygota</taxon>
        <taxon>Hymenoptera</taxon>
        <taxon>Apocrita</taxon>
        <taxon>Proctotrupomorpha</taxon>
        <taxon>Chalcidoidea</taxon>
        <taxon>Aphelinidae</taxon>
        <taxon>Aphelininae</taxon>
        <taxon>Eretmocerus</taxon>
    </lineage>
</organism>
<dbReference type="EMBL" id="CM056741">
    <property type="protein sequence ID" value="KAJ8685139.1"/>
    <property type="molecule type" value="Genomic_DNA"/>
</dbReference>
<sequence>MREEHFFELTKRARVDYTGDFSISNALQIYPTNAQEAEHNSRVLDSYRSRGTGMYEIVAQDQLIDATRDPTKVKLEETTPTDINKTGGLPQELQIFEGAKIMARSNINVRKGLVNGSIGGITNIE</sequence>
<name>A0ACC2PPA5_9HYME</name>
<proteinExistence type="predicted"/>
<accession>A0ACC2PPA5</accession>
<gene>
    <name evidence="1" type="ORF">QAD02_020932</name>
</gene>
<dbReference type="Proteomes" id="UP001239111">
    <property type="component" value="Chromosome 1"/>
</dbReference>
<protein>
    <submittedName>
        <fullName evidence="1">Uncharacterized protein</fullName>
    </submittedName>
</protein>
<reference evidence="1" key="1">
    <citation type="submission" date="2023-04" db="EMBL/GenBank/DDBJ databases">
        <title>A chromosome-level genome assembly of the parasitoid wasp Eretmocerus hayati.</title>
        <authorList>
            <person name="Zhong Y."/>
            <person name="Liu S."/>
            <person name="Liu Y."/>
        </authorList>
    </citation>
    <scope>NUCLEOTIDE SEQUENCE</scope>
    <source>
        <strain evidence="1">ZJU_SS_LIU_2023</strain>
    </source>
</reference>
<evidence type="ECO:0000313" key="2">
    <source>
        <dbReference type="Proteomes" id="UP001239111"/>
    </source>
</evidence>